<feature type="region of interest" description="Disordered" evidence="12">
    <location>
        <begin position="1"/>
        <end position="25"/>
    </location>
</feature>
<dbReference type="SMART" id="SM00382">
    <property type="entry name" value="AAA"/>
    <property type="match status" value="1"/>
</dbReference>
<dbReference type="PROSITE" id="PS50929">
    <property type="entry name" value="ABC_TM1F"/>
    <property type="match status" value="1"/>
</dbReference>
<protein>
    <submittedName>
        <fullName evidence="16">Iron-siderophore ABC transporter permease</fullName>
    </submittedName>
</protein>
<dbReference type="RefSeq" id="WP_035123658.1">
    <property type="nucleotide sequence ID" value="NZ_JRNE01000082.1"/>
</dbReference>
<evidence type="ECO:0000256" key="3">
    <source>
        <dbReference type="ARBA" id="ARBA00022475"/>
    </source>
</evidence>
<keyword evidence="4" id="KW-0997">Cell inner membrane</keyword>
<feature type="compositionally biased region" description="Basic and acidic residues" evidence="12">
    <location>
        <begin position="11"/>
        <end position="24"/>
    </location>
</feature>
<feature type="domain" description="ABC transporter" evidence="14">
    <location>
        <begin position="360"/>
        <end position="593"/>
    </location>
</feature>
<keyword evidence="3" id="KW-1003">Cell membrane</keyword>
<dbReference type="CDD" id="cd07346">
    <property type="entry name" value="ABC_6TM_exporters"/>
    <property type="match status" value="1"/>
</dbReference>
<name>A0A095XYK5_9CORY</name>
<feature type="transmembrane region" description="Helical" evidence="13">
    <location>
        <begin position="271"/>
        <end position="297"/>
    </location>
</feature>
<dbReference type="PROSITE" id="PS50893">
    <property type="entry name" value="ABC_TRANSPORTER_2"/>
    <property type="match status" value="1"/>
</dbReference>
<keyword evidence="5 13" id="KW-0812">Transmembrane</keyword>
<dbReference type="GO" id="GO:0005524">
    <property type="term" value="F:ATP binding"/>
    <property type="evidence" value="ECO:0007669"/>
    <property type="project" value="UniProtKB-KW"/>
</dbReference>
<feature type="domain" description="ABC transmembrane type-1" evidence="15">
    <location>
        <begin position="43"/>
        <end position="329"/>
    </location>
</feature>
<keyword evidence="9 13" id="KW-1133">Transmembrane helix</keyword>
<dbReference type="FunFam" id="3.40.50.300:FF:000221">
    <property type="entry name" value="Multidrug ABC transporter ATP-binding protein"/>
    <property type="match status" value="1"/>
</dbReference>
<evidence type="ECO:0000256" key="11">
    <source>
        <dbReference type="ARBA" id="ARBA00023455"/>
    </source>
</evidence>
<keyword evidence="7" id="KW-0067">ATP-binding</keyword>
<feature type="transmembrane region" description="Helical" evidence="13">
    <location>
        <begin position="154"/>
        <end position="175"/>
    </location>
</feature>
<reference evidence="16 17" key="1">
    <citation type="submission" date="2014-07" db="EMBL/GenBank/DDBJ databases">
        <authorList>
            <person name="McCorrison J."/>
            <person name="Sanka R."/>
            <person name="Torralba M."/>
            <person name="Gillis M."/>
            <person name="Haft D.H."/>
            <person name="Methe B."/>
            <person name="Sutton G."/>
            <person name="Nelson K.E."/>
        </authorList>
    </citation>
    <scope>NUCLEOTIDE SEQUENCE [LARGE SCALE GENOMIC DNA]</scope>
    <source>
        <strain evidence="16 17">DNF00450</strain>
    </source>
</reference>
<dbReference type="InterPro" id="IPR036640">
    <property type="entry name" value="ABC1_TM_sf"/>
</dbReference>
<dbReference type="InterPro" id="IPR017871">
    <property type="entry name" value="ABC_transporter-like_CS"/>
</dbReference>
<sequence>MSTPEAATAERVQEEQRTGQREDTASAGAVTLRTIEPVLPWIVVAVVLQILGSVLSAVQFLALAELAVRLVSGGADWDASKGPLFLFLIALGSSITLGAVALLISHIADVDLQARLRLGLAAKLARLPLGWFDERSSGRVRQLIQNDVDSLHQLVAHTIVELVAGVCTPLASLVVCFILDWRLGLVAVVPAVLYAVAYAALAPRSNAQVMDRIHEGLAGVSETIVEYVNGIAVLKIFGEAGQGSRRFTEKSESFLREFADMIRPQMRAHSVAVVFLSAATAGVIEVAFGLWFVHAGWSRPSDLLVVTIIAMLLPAAMQPVAASNRALEQAMDAARRICEILDADELPAADVPVRPDGNAVEFADVTFAYDPGNPAVVGVTATIPAGGVTALVGPSGSGKSTVAALAARFRDPDSGTVRIGGVDVRDIDPEVMRRTVGTVFQDPQLLSISIADNIRLAVPDATDDQVRDAARAANIHDRIEELPRGYDSVVGQDARLSGGEAQRVAIARTLLADTPVLVLDEATSATDPESEAAVQEGLNRLTAGRAVLVIAHRLTTVKDADRILVMDGGRLVEQGTHDELLTEDGLYARMWKDME</sequence>
<dbReference type="GO" id="GO:0034040">
    <property type="term" value="F:ATPase-coupled lipid transmembrane transporter activity"/>
    <property type="evidence" value="ECO:0007669"/>
    <property type="project" value="TreeGrafter"/>
</dbReference>
<evidence type="ECO:0000256" key="7">
    <source>
        <dbReference type="ARBA" id="ARBA00022840"/>
    </source>
</evidence>
<organism evidence="16 17">
    <name type="scientific">Corynebacterium freneyi DNF00450</name>
    <dbReference type="NCBI Taxonomy" id="1287475"/>
    <lineage>
        <taxon>Bacteria</taxon>
        <taxon>Bacillati</taxon>
        <taxon>Actinomycetota</taxon>
        <taxon>Actinomycetes</taxon>
        <taxon>Mycobacteriales</taxon>
        <taxon>Corynebacteriaceae</taxon>
        <taxon>Corynebacterium</taxon>
    </lineage>
</organism>
<dbReference type="PANTHER" id="PTHR24221:SF654">
    <property type="entry name" value="ATP-BINDING CASSETTE SUB-FAMILY B MEMBER 6"/>
    <property type="match status" value="1"/>
</dbReference>
<evidence type="ECO:0000256" key="5">
    <source>
        <dbReference type="ARBA" id="ARBA00022692"/>
    </source>
</evidence>
<dbReference type="InterPro" id="IPR027417">
    <property type="entry name" value="P-loop_NTPase"/>
</dbReference>
<evidence type="ECO:0000259" key="14">
    <source>
        <dbReference type="PROSITE" id="PS50893"/>
    </source>
</evidence>
<keyword evidence="10 13" id="KW-0472">Membrane</keyword>
<dbReference type="SUPFAM" id="SSF90123">
    <property type="entry name" value="ABC transporter transmembrane region"/>
    <property type="match status" value="1"/>
</dbReference>
<feature type="transmembrane region" description="Helical" evidence="13">
    <location>
        <begin position="84"/>
        <end position="108"/>
    </location>
</feature>
<evidence type="ECO:0000256" key="12">
    <source>
        <dbReference type="SAM" id="MobiDB-lite"/>
    </source>
</evidence>
<dbReference type="PANTHER" id="PTHR24221">
    <property type="entry name" value="ATP-BINDING CASSETTE SUB-FAMILY B"/>
    <property type="match status" value="1"/>
</dbReference>
<evidence type="ECO:0000313" key="16">
    <source>
        <dbReference type="EMBL" id="KGF15113.1"/>
    </source>
</evidence>
<evidence type="ECO:0000313" key="17">
    <source>
        <dbReference type="Proteomes" id="UP000029548"/>
    </source>
</evidence>
<dbReference type="PROSITE" id="PS00211">
    <property type="entry name" value="ABC_TRANSPORTER_1"/>
    <property type="match status" value="1"/>
</dbReference>
<comment type="caution">
    <text evidence="16">The sequence shown here is derived from an EMBL/GenBank/DDBJ whole genome shotgun (WGS) entry which is preliminary data.</text>
</comment>
<evidence type="ECO:0000256" key="1">
    <source>
        <dbReference type="ARBA" id="ARBA00004429"/>
    </source>
</evidence>
<feature type="transmembrane region" description="Helical" evidence="13">
    <location>
        <begin position="303"/>
        <end position="322"/>
    </location>
</feature>
<dbReference type="Pfam" id="PF00664">
    <property type="entry name" value="ABC_membrane"/>
    <property type="match status" value="1"/>
</dbReference>
<evidence type="ECO:0000256" key="8">
    <source>
        <dbReference type="ARBA" id="ARBA00022967"/>
    </source>
</evidence>
<evidence type="ECO:0000256" key="13">
    <source>
        <dbReference type="SAM" id="Phobius"/>
    </source>
</evidence>
<evidence type="ECO:0000256" key="4">
    <source>
        <dbReference type="ARBA" id="ARBA00022519"/>
    </source>
</evidence>
<evidence type="ECO:0000256" key="2">
    <source>
        <dbReference type="ARBA" id="ARBA00022448"/>
    </source>
</evidence>
<dbReference type="GO" id="GO:0016887">
    <property type="term" value="F:ATP hydrolysis activity"/>
    <property type="evidence" value="ECO:0007669"/>
    <property type="project" value="InterPro"/>
</dbReference>
<comment type="subcellular location">
    <subcellularLocation>
        <location evidence="1">Cell inner membrane</location>
        <topology evidence="1">Multi-pass membrane protein</topology>
    </subcellularLocation>
</comment>
<keyword evidence="2" id="KW-0813">Transport</keyword>
<dbReference type="InterPro" id="IPR003593">
    <property type="entry name" value="AAA+_ATPase"/>
</dbReference>
<gene>
    <name evidence="16" type="ORF">HMPREF1650_12140</name>
</gene>
<proteinExistence type="inferred from homology"/>
<dbReference type="InterPro" id="IPR003439">
    <property type="entry name" value="ABC_transporter-like_ATP-bd"/>
</dbReference>
<keyword evidence="8" id="KW-1278">Translocase</keyword>
<evidence type="ECO:0000256" key="6">
    <source>
        <dbReference type="ARBA" id="ARBA00022741"/>
    </source>
</evidence>
<dbReference type="Proteomes" id="UP000029548">
    <property type="component" value="Unassembled WGS sequence"/>
</dbReference>
<evidence type="ECO:0000256" key="10">
    <source>
        <dbReference type="ARBA" id="ARBA00023136"/>
    </source>
</evidence>
<feature type="transmembrane region" description="Helical" evidence="13">
    <location>
        <begin position="181"/>
        <end position="202"/>
    </location>
</feature>
<dbReference type="Gene3D" id="1.20.1560.10">
    <property type="entry name" value="ABC transporter type 1, transmembrane domain"/>
    <property type="match status" value="1"/>
</dbReference>
<accession>A0A095XYK5</accession>
<evidence type="ECO:0000259" key="15">
    <source>
        <dbReference type="PROSITE" id="PS50929"/>
    </source>
</evidence>
<dbReference type="InterPro" id="IPR039421">
    <property type="entry name" value="Type_1_exporter"/>
</dbReference>
<dbReference type="EMBL" id="JRNE01000082">
    <property type="protein sequence ID" value="KGF15113.1"/>
    <property type="molecule type" value="Genomic_DNA"/>
</dbReference>
<dbReference type="GO" id="GO:0005886">
    <property type="term" value="C:plasma membrane"/>
    <property type="evidence" value="ECO:0007669"/>
    <property type="project" value="UniProtKB-SubCell"/>
</dbReference>
<dbReference type="Pfam" id="PF00005">
    <property type="entry name" value="ABC_tran"/>
    <property type="match status" value="1"/>
</dbReference>
<evidence type="ECO:0000256" key="9">
    <source>
        <dbReference type="ARBA" id="ARBA00022989"/>
    </source>
</evidence>
<feature type="transmembrane region" description="Helical" evidence="13">
    <location>
        <begin position="38"/>
        <end position="63"/>
    </location>
</feature>
<comment type="similarity">
    <text evidence="11">Belongs to the ABC transporter superfamily. Siderophore-Fe(3+) uptake transporter (SIUT) (TC 3.A.1.21) family.</text>
</comment>
<dbReference type="AlphaFoldDB" id="A0A095XYK5"/>
<dbReference type="InterPro" id="IPR011527">
    <property type="entry name" value="ABC1_TM_dom"/>
</dbReference>
<dbReference type="GO" id="GO:0140359">
    <property type="term" value="F:ABC-type transporter activity"/>
    <property type="evidence" value="ECO:0007669"/>
    <property type="project" value="InterPro"/>
</dbReference>
<dbReference type="eggNOG" id="COG1132">
    <property type="taxonomic scope" value="Bacteria"/>
</dbReference>
<dbReference type="SUPFAM" id="SSF52540">
    <property type="entry name" value="P-loop containing nucleoside triphosphate hydrolases"/>
    <property type="match status" value="1"/>
</dbReference>
<dbReference type="Gene3D" id="3.40.50.300">
    <property type="entry name" value="P-loop containing nucleotide triphosphate hydrolases"/>
    <property type="match status" value="1"/>
</dbReference>
<keyword evidence="6" id="KW-0547">Nucleotide-binding</keyword>